<evidence type="ECO:0000256" key="5">
    <source>
        <dbReference type="ARBA" id="ARBA00022840"/>
    </source>
</evidence>
<proteinExistence type="predicted"/>
<dbReference type="PROSITE" id="PS00211">
    <property type="entry name" value="ABC_TRANSPORTER_1"/>
    <property type="match status" value="1"/>
</dbReference>
<evidence type="ECO:0000256" key="7">
    <source>
        <dbReference type="ARBA" id="ARBA00023065"/>
    </source>
</evidence>
<dbReference type="KEGG" id="tpp:TPASS_0142"/>
<accession>A0A0H3BI99</accession>
<dbReference type="PANTHER" id="PTHR42781:SF4">
    <property type="entry name" value="SPERMIDINE_PUTRESCINE IMPORT ATP-BINDING PROTEIN POTA"/>
    <property type="match status" value="1"/>
</dbReference>
<organism evidence="10 11">
    <name type="scientific">Treponema pallidum subsp. pallidum (strain SS14)</name>
    <dbReference type="NCBI Taxonomy" id="455434"/>
    <lineage>
        <taxon>Bacteria</taxon>
        <taxon>Pseudomonadati</taxon>
        <taxon>Spirochaetota</taxon>
        <taxon>Spirochaetia</taxon>
        <taxon>Spirochaetales</taxon>
        <taxon>Treponemataceae</taxon>
        <taxon>Treponema</taxon>
    </lineage>
</organism>
<keyword evidence="7" id="KW-0406">Ion transport</keyword>
<evidence type="ECO:0000313" key="10">
    <source>
        <dbReference type="EMBL" id="ACD70569.1"/>
    </source>
</evidence>
<evidence type="ECO:0000256" key="1">
    <source>
        <dbReference type="ARBA" id="ARBA00022448"/>
    </source>
</evidence>
<dbReference type="InterPro" id="IPR027417">
    <property type="entry name" value="P-loop_NTPase"/>
</dbReference>
<keyword evidence="8" id="KW-0472">Membrane</keyword>
<keyword evidence="5 10" id="KW-0067">ATP-binding</keyword>
<feature type="domain" description="ABC transporter" evidence="9">
    <location>
        <begin position="7"/>
        <end position="220"/>
    </location>
</feature>
<dbReference type="InterPro" id="IPR050093">
    <property type="entry name" value="ABC_SmlMolc_Importer"/>
</dbReference>
<dbReference type="GO" id="GO:0016887">
    <property type="term" value="F:ATP hydrolysis activity"/>
    <property type="evidence" value="ECO:0007669"/>
    <property type="project" value="InterPro"/>
</dbReference>
<name>A0A0H3BI99_TREPS</name>
<protein>
    <submittedName>
        <fullName evidence="10">Possible thiamine ABC transporter, ATP-binding protein</fullName>
    </submittedName>
</protein>
<dbReference type="SUPFAM" id="SSF52540">
    <property type="entry name" value="P-loop containing nucleoside triphosphate hydrolases"/>
    <property type="match status" value="1"/>
</dbReference>
<keyword evidence="2" id="KW-1003">Cell membrane</keyword>
<keyword evidence="4" id="KW-0547">Nucleotide-binding</keyword>
<dbReference type="PROSITE" id="PS50893">
    <property type="entry name" value="ABC_TRANSPORTER_2"/>
    <property type="match status" value="1"/>
</dbReference>
<dbReference type="SMART" id="SM00382">
    <property type="entry name" value="AAA"/>
    <property type="match status" value="1"/>
</dbReference>
<dbReference type="EMBL" id="CP000805">
    <property type="protein sequence ID" value="ACD70569.1"/>
    <property type="molecule type" value="Genomic_DNA"/>
</dbReference>
<dbReference type="AlphaFoldDB" id="A0A0H3BI99"/>
<evidence type="ECO:0000256" key="4">
    <source>
        <dbReference type="ARBA" id="ARBA00022741"/>
    </source>
</evidence>
<dbReference type="Pfam" id="PF00005">
    <property type="entry name" value="ABC_tran"/>
    <property type="match status" value="1"/>
</dbReference>
<reference evidence="10 11" key="1">
    <citation type="journal article" date="2008" name="BMC Microbiol.">
        <title>Complete genome sequence of Treponema pallidum ssp. pallidum strain SS14 determined with oligonucleotide arrays.</title>
        <authorList>
            <person name="Matejkova P."/>
            <person name="Strouhal M."/>
            <person name="Smajs D."/>
            <person name="Norris S.J."/>
            <person name="Palzkill T."/>
            <person name="Petrosino J.F."/>
            <person name="Sodergren E."/>
            <person name="Norton J.E."/>
            <person name="Singh J."/>
            <person name="Richmond T.A."/>
            <person name="Molla M.N."/>
            <person name="Albert T.J."/>
            <person name="Weinstock G.M."/>
        </authorList>
    </citation>
    <scope>NUCLEOTIDE SEQUENCE [LARGE SCALE GENOMIC DNA]</scope>
    <source>
        <strain evidence="10 11">SS14</strain>
    </source>
</reference>
<dbReference type="Gene3D" id="3.40.50.300">
    <property type="entry name" value="P-loop containing nucleotide triphosphate hydrolases"/>
    <property type="match status" value="1"/>
</dbReference>
<dbReference type="GO" id="GO:0005524">
    <property type="term" value="F:ATP binding"/>
    <property type="evidence" value="ECO:0007669"/>
    <property type="project" value="UniProtKB-KW"/>
</dbReference>
<dbReference type="InterPro" id="IPR015853">
    <property type="entry name" value="ABC_transpr_FbpC"/>
</dbReference>
<keyword evidence="6" id="KW-0408">Iron</keyword>
<dbReference type="GO" id="GO:0016020">
    <property type="term" value="C:membrane"/>
    <property type="evidence" value="ECO:0007669"/>
    <property type="project" value="InterPro"/>
</dbReference>
<dbReference type="GO" id="GO:0015408">
    <property type="term" value="F:ABC-type ferric iron transporter activity"/>
    <property type="evidence" value="ECO:0007669"/>
    <property type="project" value="InterPro"/>
</dbReference>
<evidence type="ECO:0000256" key="8">
    <source>
        <dbReference type="ARBA" id="ARBA00023136"/>
    </source>
</evidence>
<dbReference type="CDD" id="cd03259">
    <property type="entry name" value="ABC_Carb_Solutes_like"/>
    <property type="match status" value="1"/>
</dbReference>
<dbReference type="InterPro" id="IPR003439">
    <property type="entry name" value="ABC_transporter-like_ATP-bd"/>
</dbReference>
<dbReference type="InterPro" id="IPR017871">
    <property type="entry name" value="ABC_transporter-like_CS"/>
</dbReference>
<evidence type="ECO:0000256" key="3">
    <source>
        <dbReference type="ARBA" id="ARBA00022496"/>
    </source>
</evidence>
<keyword evidence="3" id="KW-0410">Iron transport</keyword>
<gene>
    <name evidence="10" type="ordered locus">TPASS_0142</name>
</gene>
<dbReference type="PANTHER" id="PTHR42781">
    <property type="entry name" value="SPERMIDINE/PUTRESCINE IMPORT ATP-BINDING PROTEIN POTA"/>
    <property type="match status" value="1"/>
</dbReference>
<dbReference type="RefSeq" id="WP_010881590.1">
    <property type="nucleotide sequence ID" value="NC_010741.1"/>
</dbReference>
<evidence type="ECO:0000313" key="11">
    <source>
        <dbReference type="Proteomes" id="UP000001202"/>
    </source>
</evidence>
<dbReference type="Proteomes" id="UP000001202">
    <property type="component" value="Chromosome"/>
</dbReference>
<dbReference type="InterPro" id="IPR003593">
    <property type="entry name" value="AAA+_ATPase"/>
</dbReference>
<evidence type="ECO:0000259" key="9">
    <source>
        <dbReference type="PROSITE" id="PS50893"/>
    </source>
</evidence>
<keyword evidence="1" id="KW-0813">Transport</keyword>
<evidence type="ECO:0000256" key="2">
    <source>
        <dbReference type="ARBA" id="ARBA00022475"/>
    </source>
</evidence>
<evidence type="ECO:0000256" key="6">
    <source>
        <dbReference type="ARBA" id="ARBA00023004"/>
    </source>
</evidence>
<dbReference type="PATRIC" id="fig|455434.6.peg.148"/>
<sequence>MDNRPYVVVQELTKVWEEKRISLSFSLRQGTSLALLGASGCGKSTILKMIAGLITPDHGSVFIAGTNVTHWAPARRRIGMICQDFALFPHLSLEDNIGYGLVSQGLTKKTARVHAREWMARFGLQNMETRSVTTLSHGEKQRVALARSLAVRPALILFDEALSAIDADLRTTLQGELRALQRSLGYTAVYVTHDSTEAAALADTVIHMRTQPPLAAAKNA</sequence>
<dbReference type="GeneID" id="93875934"/>